<feature type="region of interest" description="Disordered" evidence="1">
    <location>
        <begin position="82"/>
        <end position="102"/>
    </location>
</feature>
<evidence type="ECO:0000313" key="3">
    <source>
        <dbReference type="Proteomes" id="UP000321306"/>
    </source>
</evidence>
<dbReference type="Proteomes" id="UP000321306">
    <property type="component" value="Unassembled WGS sequence"/>
</dbReference>
<comment type="caution">
    <text evidence="2">The sequence shown here is derived from an EMBL/GenBank/DDBJ whole genome shotgun (WGS) entry which is preliminary data.</text>
</comment>
<name>A0A511MXN7_DEIC1</name>
<dbReference type="EMBL" id="BJXB01000003">
    <property type="protein sequence ID" value="GEM45329.1"/>
    <property type="molecule type" value="Genomic_DNA"/>
</dbReference>
<dbReference type="AlphaFoldDB" id="A0A511MXN7"/>
<accession>A0A511MXN7</accession>
<reference evidence="2 3" key="1">
    <citation type="submission" date="2019-07" db="EMBL/GenBank/DDBJ databases">
        <title>Whole genome shotgun sequence of Deinococcus cellulosilyticus NBRC 106333.</title>
        <authorList>
            <person name="Hosoyama A."/>
            <person name="Uohara A."/>
            <person name="Ohji S."/>
            <person name="Ichikawa N."/>
        </authorList>
    </citation>
    <scope>NUCLEOTIDE SEQUENCE [LARGE SCALE GENOMIC DNA]</scope>
    <source>
        <strain evidence="2 3">NBRC 106333</strain>
    </source>
</reference>
<gene>
    <name evidence="2" type="ORF">DC3_09640</name>
</gene>
<keyword evidence="3" id="KW-1185">Reference proteome</keyword>
<evidence type="ECO:0000313" key="2">
    <source>
        <dbReference type="EMBL" id="GEM45329.1"/>
    </source>
</evidence>
<evidence type="ECO:0000256" key="1">
    <source>
        <dbReference type="SAM" id="MobiDB-lite"/>
    </source>
</evidence>
<proteinExistence type="predicted"/>
<sequence length="102" mass="11653">MSEDLTPPTSLQLVDIKNQAINYGNHAEQLARDGDSQKLQEQVLQVAKWLKWLNDPTHPTTYLLQNIKRRLEMNLQKALTVTHKEKKKQSKTKLSGLFGGQS</sequence>
<protein>
    <submittedName>
        <fullName evidence="2">Uncharacterized protein</fullName>
    </submittedName>
</protein>
<dbReference type="RefSeq" id="WP_146882793.1">
    <property type="nucleotide sequence ID" value="NZ_BJXB01000003.1"/>
</dbReference>
<organism evidence="2 3">
    <name type="scientific">Deinococcus cellulosilyticus (strain DSM 18568 / NBRC 106333 / KACC 11606 / 5516J-15)</name>
    <dbReference type="NCBI Taxonomy" id="1223518"/>
    <lineage>
        <taxon>Bacteria</taxon>
        <taxon>Thermotogati</taxon>
        <taxon>Deinococcota</taxon>
        <taxon>Deinococci</taxon>
        <taxon>Deinococcales</taxon>
        <taxon>Deinococcaceae</taxon>
        <taxon>Deinococcus</taxon>
    </lineage>
</organism>